<name>A0A1I3SB08_9BACL</name>
<dbReference type="OrthoDB" id="2680214at2"/>
<evidence type="ECO:0000313" key="1">
    <source>
        <dbReference type="EMBL" id="SFJ54686.1"/>
    </source>
</evidence>
<reference evidence="1 2" key="1">
    <citation type="submission" date="2016-10" db="EMBL/GenBank/DDBJ databases">
        <authorList>
            <person name="de Groot N.N."/>
        </authorList>
    </citation>
    <scope>NUCLEOTIDE SEQUENCE [LARGE SCALE GENOMIC DNA]</scope>
    <source>
        <strain evidence="1 2">DSM 44778</strain>
    </source>
</reference>
<organism evidence="1 2">
    <name type="scientific">Thermoflavimicrobium dichotomicum</name>
    <dbReference type="NCBI Taxonomy" id="46223"/>
    <lineage>
        <taxon>Bacteria</taxon>
        <taxon>Bacillati</taxon>
        <taxon>Bacillota</taxon>
        <taxon>Bacilli</taxon>
        <taxon>Bacillales</taxon>
        <taxon>Thermoactinomycetaceae</taxon>
        <taxon>Thermoflavimicrobium</taxon>
    </lineage>
</organism>
<dbReference type="RefSeq" id="WP_093230668.1">
    <property type="nucleotide sequence ID" value="NZ_FORR01000012.1"/>
</dbReference>
<dbReference type="Proteomes" id="UP000199545">
    <property type="component" value="Unassembled WGS sequence"/>
</dbReference>
<evidence type="ECO:0000313" key="2">
    <source>
        <dbReference type="Proteomes" id="UP000199545"/>
    </source>
</evidence>
<accession>A0A1I3SB08</accession>
<keyword evidence="2" id="KW-1185">Reference proteome</keyword>
<dbReference type="AlphaFoldDB" id="A0A1I3SB08"/>
<sequence length="184" mass="21594">MEKQFEIRLLKQYFSGDMKYDLCSHGEIFLRIGDTILSDHEDGEWNISESALALLRTVVSDFPSNTLPKYYFEGIEEEVNLIHHCGCFMLFCPICIGWKVTHQGQKVVLTDFQKNEGEMTYPNLSVTLPLREYATEIYHFAIEAKKLFEGHNKIVKNNELFDGQYQWFWEEYDELLETVQSIVT</sequence>
<protein>
    <submittedName>
        <fullName evidence="1">Uncharacterized protein</fullName>
    </submittedName>
</protein>
<dbReference type="EMBL" id="FORR01000012">
    <property type="protein sequence ID" value="SFJ54686.1"/>
    <property type="molecule type" value="Genomic_DNA"/>
</dbReference>
<proteinExistence type="predicted"/>
<gene>
    <name evidence="1" type="ORF">SAMN05421852_11254</name>
</gene>